<dbReference type="AlphaFoldDB" id="A0A2C9U239"/>
<accession>A0A2C9U239</accession>
<evidence type="ECO:0008006" key="2">
    <source>
        <dbReference type="Google" id="ProtNLM"/>
    </source>
</evidence>
<dbReference type="PANTHER" id="PTHR35317">
    <property type="entry name" value="OS04G0629600 PROTEIN"/>
    <property type="match status" value="1"/>
</dbReference>
<dbReference type="EMBL" id="CM004404">
    <property type="protein sequence ID" value="OAY23733.1"/>
    <property type="molecule type" value="Genomic_DNA"/>
</dbReference>
<proteinExistence type="predicted"/>
<name>A0A2C9U239_MANES</name>
<evidence type="ECO:0000313" key="1">
    <source>
        <dbReference type="EMBL" id="OAY23733.1"/>
    </source>
</evidence>
<gene>
    <name evidence="1" type="ORF">MANES_18G102600</name>
</gene>
<reference evidence="1" key="1">
    <citation type="submission" date="2016-02" db="EMBL/GenBank/DDBJ databases">
        <title>WGS assembly of Manihot esculenta.</title>
        <authorList>
            <person name="Bredeson J.V."/>
            <person name="Prochnik S.E."/>
            <person name="Lyons J.B."/>
            <person name="Schmutz J."/>
            <person name="Grimwood J."/>
            <person name="Vrebalov J."/>
            <person name="Bart R.S."/>
            <person name="Amuge T."/>
            <person name="Ferguson M.E."/>
            <person name="Green R."/>
            <person name="Putnam N."/>
            <person name="Stites J."/>
            <person name="Rounsley S."/>
            <person name="Rokhsar D.S."/>
        </authorList>
    </citation>
    <scope>NUCLEOTIDE SEQUENCE [LARGE SCALE GENOMIC DNA]</scope>
    <source>
        <tissue evidence="1">Leaf</tissue>
    </source>
</reference>
<protein>
    <recommendedName>
        <fullName evidence="2">Retrotransposon gag domain-containing protein</fullName>
    </recommendedName>
</protein>
<dbReference type="Pfam" id="PF14223">
    <property type="entry name" value="Retrotran_gag_2"/>
    <property type="match status" value="1"/>
</dbReference>
<organism evidence="1">
    <name type="scientific">Manihot esculenta</name>
    <name type="common">Cassava</name>
    <name type="synonym">Jatropha manihot</name>
    <dbReference type="NCBI Taxonomy" id="3983"/>
    <lineage>
        <taxon>Eukaryota</taxon>
        <taxon>Viridiplantae</taxon>
        <taxon>Streptophyta</taxon>
        <taxon>Embryophyta</taxon>
        <taxon>Tracheophyta</taxon>
        <taxon>Spermatophyta</taxon>
        <taxon>Magnoliopsida</taxon>
        <taxon>eudicotyledons</taxon>
        <taxon>Gunneridae</taxon>
        <taxon>Pentapetalae</taxon>
        <taxon>rosids</taxon>
        <taxon>fabids</taxon>
        <taxon>Malpighiales</taxon>
        <taxon>Euphorbiaceae</taxon>
        <taxon>Crotonoideae</taxon>
        <taxon>Manihoteae</taxon>
        <taxon>Manihot</taxon>
    </lineage>
</organism>
<sequence length="150" mass="17644">MQPSKIGTGTFIELPVLEKIFHAKTTKVAWNILLKTYEGVDLVKITRLHGLKRQYELMEQEKDESIRDYFSRMQKIVNEMKNNGDKIEEKDVKKIMRTLLSWFDYMVTVIKESKDLEVLTLNDLQASLESQEMWMNERSPSTLEQALKSK</sequence>
<dbReference type="PANTHER" id="PTHR35317:SF23">
    <property type="entry name" value="OS04G0629600 PROTEIN"/>
    <property type="match status" value="1"/>
</dbReference>